<reference evidence="1" key="1">
    <citation type="submission" date="2021-02" db="EMBL/GenBank/DDBJ databases">
        <authorList>
            <person name="Palmer J.M."/>
        </authorList>
    </citation>
    <scope>NUCLEOTIDE SEQUENCE</scope>
    <source>
        <strain evidence="1">SCRP23</strain>
    </source>
</reference>
<name>A0A8T1X8R9_9STRA</name>
<dbReference type="AlphaFoldDB" id="A0A8T1X8R9"/>
<keyword evidence="2" id="KW-1185">Reference proteome</keyword>
<dbReference type="OrthoDB" id="129433at2759"/>
<organism evidence="1 2">
    <name type="scientific">Phytophthora boehmeriae</name>
    <dbReference type="NCBI Taxonomy" id="109152"/>
    <lineage>
        <taxon>Eukaryota</taxon>
        <taxon>Sar</taxon>
        <taxon>Stramenopiles</taxon>
        <taxon>Oomycota</taxon>
        <taxon>Peronosporomycetes</taxon>
        <taxon>Peronosporales</taxon>
        <taxon>Peronosporaceae</taxon>
        <taxon>Phytophthora</taxon>
    </lineage>
</organism>
<gene>
    <name evidence="1" type="ORF">PHYBOEH_006857</name>
</gene>
<proteinExistence type="predicted"/>
<dbReference type="Proteomes" id="UP000693981">
    <property type="component" value="Unassembled WGS sequence"/>
</dbReference>
<dbReference type="EMBL" id="JAGDFL010000037">
    <property type="protein sequence ID" value="KAG7400149.1"/>
    <property type="molecule type" value="Genomic_DNA"/>
</dbReference>
<accession>A0A8T1X8R9</accession>
<evidence type="ECO:0000313" key="2">
    <source>
        <dbReference type="Proteomes" id="UP000693981"/>
    </source>
</evidence>
<comment type="caution">
    <text evidence="1">The sequence shown here is derived from an EMBL/GenBank/DDBJ whole genome shotgun (WGS) entry which is preliminary data.</text>
</comment>
<sequence>MPVSLVGTQFYSLYEKHMEKMVVKQGGSSLSWRTRSRLTIVLQPKTPASQPKKMTARKPETYMLSDDELLVAHEFESMKLTIQNVLRSLEAASLASAESFHRKGSVAIKAMKPSATSRRSVTTSGLRGFEGLDRSIEQKSFAIMFSQVIERLQDSPLDFEAFENVEDDLHAALYPSGYVPQVPCAMSPRPKDIDC</sequence>
<protein>
    <submittedName>
        <fullName evidence="1">Uncharacterized protein</fullName>
    </submittedName>
</protein>
<evidence type="ECO:0000313" key="1">
    <source>
        <dbReference type="EMBL" id="KAG7400149.1"/>
    </source>
</evidence>